<gene>
    <name evidence="2" type="ORF">A4D02_27885</name>
</gene>
<name>A0ABX3P0D8_9BACT</name>
<evidence type="ECO:0000313" key="2">
    <source>
        <dbReference type="EMBL" id="OQP49900.1"/>
    </source>
</evidence>
<accession>A0ABX3P0D8</accession>
<sequence length="79" mass="9267">MLINYHDSEGAVWALLQPRSTFICSKYQVISLFNFISHFAEKLNIHGDAMSTTPMGVFITFIYLNIWFTLKLYMLRQDN</sequence>
<proteinExistence type="predicted"/>
<organism evidence="2 3">
    <name type="scientific">Niastella koreensis</name>
    <dbReference type="NCBI Taxonomy" id="354356"/>
    <lineage>
        <taxon>Bacteria</taxon>
        <taxon>Pseudomonadati</taxon>
        <taxon>Bacteroidota</taxon>
        <taxon>Chitinophagia</taxon>
        <taxon>Chitinophagales</taxon>
        <taxon>Chitinophagaceae</taxon>
        <taxon>Niastella</taxon>
    </lineage>
</organism>
<dbReference type="EMBL" id="LWBO01000009">
    <property type="protein sequence ID" value="OQP49900.1"/>
    <property type="molecule type" value="Genomic_DNA"/>
</dbReference>
<evidence type="ECO:0000313" key="3">
    <source>
        <dbReference type="Proteomes" id="UP000192277"/>
    </source>
</evidence>
<keyword evidence="1" id="KW-1133">Transmembrane helix</keyword>
<keyword evidence="3" id="KW-1185">Reference proteome</keyword>
<evidence type="ECO:0000256" key="1">
    <source>
        <dbReference type="SAM" id="Phobius"/>
    </source>
</evidence>
<comment type="caution">
    <text evidence="2">The sequence shown here is derived from an EMBL/GenBank/DDBJ whole genome shotgun (WGS) entry which is preliminary data.</text>
</comment>
<reference evidence="2 3" key="1">
    <citation type="submission" date="2016-04" db="EMBL/GenBank/DDBJ databases">
        <authorList>
            <person name="Chen L."/>
            <person name="Zhuang W."/>
            <person name="Wang G."/>
        </authorList>
    </citation>
    <scope>NUCLEOTIDE SEQUENCE [LARGE SCALE GENOMIC DNA]</scope>
    <source>
        <strain evidence="3">GR20</strain>
    </source>
</reference>
<protein>
    <submittedName>
        <fullName evidence="2">Uncharacterized protein</fullName>
    </submittedName>
</protein>
<feature type="transmembrane region" description="Helical" evidence="1">
    <location>
        <begin position="55"/>
        <end position="74"/>
    </location>
</feature>
<dbReference type="Proteomes" id="UP000192277">
    <property type="component" value="Unassembled WGS sequence"/>
</dbReference>
<keyword evidence="1" id="KW-0472">Membrane</keyword>
<keyword evidence="1" id="KW-0812">Transmembrane</keyword>